<comment type="function">
    <text evidence="5">Required for morphogenesis and for the elongation of the flagellar filament by facilitating polymerization of the flagellin monomers at the tip of growing filament. Forms a capping structure, which prevents flagellin subunits (transported through the central channel of the flagellum) from leaking out without polymerization at the distal end.</text>
</comment>
<keyword evidence="8" id="KW-0966">Cell projection</keyword>
<dbReference type="KEGG" id="atw:C0099_11645"/>
<keyword evidence="9" id="KW-1185">Reference proteome</keyword>
<dbReference type="PANTHER" id="PTHR30288">
    <property type="entry name" value="FLAGELLAR CAP/ASSEMBLY PROTEIN FLID"/>
    <property type="match status" value="1"/>
</dbReference>
<dbReference type="RefSeq" id="WP_102247572.1">
    <property type="nucleotide sequence ID" value="NZ_CP025682.1"/>
</dbReference>
<dbReference type="Pfam" id="PF02465">
    <property type="entry name" value="FliD_N"/>
    <property type="match status" value="1"/>
</dbReference>
<dbReference type="Pfam" id="PF07195">
    <property type="entry name" value="FliD_C"/>
    <property type="match status" value="1"/>
</dbReference>
<evidence type="ECO:0000256" key="3">
    <source>
        <dbReference type="ARBA" id="ARBA00023054"/>
    </source>
</evidence>
<keyword evidence="8" id="KW-0969">Cilium</keyword>
<proteinExistence type="inferred from homology"/>
<dbReference type="OrthoDB" id="9810816at2"/>
<dbReference type="Proteomes" id="UP000242205">
    <property type="component" value="Chromosome"/>
</dbReference>
<comment type="similarity">
    <text evidence="1 5">Belongs to the FliD family.</text>
</comment>
<dbReference type="GO" id="GO:0009424">
    <property type="term" value="C:bacterial-type flagellum hook"/>
    <property type="evidence" value="ECO:0007669"/>
    <property type="project" value="UniProtKB-UniRule"/>
</dbReference>
<sequence length="468" mass="48735">MALTANGIGSGLDINGILEQLMAVEQRPLQQLNVKEASYQAQLSAFGQVKSVLSTLQSATNALNNADRFSAMRATSSESSAFTATAEKSAAKGSYSFEIEQIAQGQRIVTNDTTEPSVGAGSLTINFGSYTYDNGGIATGFTQSSSVTIDLDAGSTLEDLRDAINDSGENLRASVVDNGTAKQLVISGTGEGADAAFTLEGTGGLTDFSYDASNEVGSTLTFLETAQDAIVRLDGITLTRNSNTITNAIEGVTINLLGPTDDKGTLTVANDRAGAKVAIEAFAKAYNEVNTTLRGLTAYDAENGRSAALTGDATARSLLGQLRGALGAVTRGGEGIGSLSELGLSFQRDGSLTINSATLDARLNDPDANIAGFFAGSEGVQGFAASLSARLDGYLGSGGVLESRQGGINDSIRGLDRQRETLARRLEQVEQRYRAQFTALDSMISSMQQTSTFLTQQLAGLPSISRNN</sequence>
<dbReference type="Pfam" id="PF07196">
    <property type="entry name" value="Flagellin_IN"/>
    <property type="match status" value="1"/>
</dbReference>
<dbReference type="EMBL" id="CP025682">
    <property type="protein sequence ID" value="AUN95524.1"/>
    <property type="molecule type" value="Genomic_DNA"/>
</dbReference>
<organism evidence="8 9">
    <name type="scientific">Pseudazoarcus pumilus</name>
    <dbReference type="NCBI Taxonomy" id="2067960"/>
    <lineage>
        <taxon>Bacteria</taxon>
        <taxon>Pseudomonadati</taxon>
        <taxon>Pseudomonadota</taxon>
        <taxon>Betaproteobacteria</taxon>
        <taxon>Rhodocyclales</taxon>
        <taxon>Zoogloeaceae</taxon>
        <taxon>Pseudazoarcus</taxon>
    </lineage>
</organism>
<keyword evidence="5" id="KW-0964">Secreted</keyword>
<evidence type="ECO:0000259" key="6">
    <source>
        <dbReference type="Pfam" id="PF02465"/>
    </source>
</evidence>
<keyword evidence="3" id="KW-0175">Coiled coil</keyword>
<reference evidence="8 9" key="1">
    <citation type="submission" date="2018-01" db="EMBL/GenBank/DDBJ databases">
        <authorList>
            <person name="Fu G.-Y."/>
        </authorList>
    </citation>
    <scope>NUCLEOTIDE SEQUENCE [LARGE SCALE GENOMIC DNA]</scope>
    <source>
        <strain evidence="8 9">SY39</strain>
    </source>
</reference>
<comment type="subunit">
    <text evidence="2 5">Homopentamer.</text>
</comment>
<accession>A0A2I6S8D2</accession>
<protein>
    <recommendedName>
        <fullName evidence="5">Flagellar hook-associated protein 2</fullName>
        <shortName evidence="5">HAP2</shortName>
    </recommendedName>
    <alternativeName>
        <fullName evidence="5">Flagellar cap protein</fullName>
    </alternativeName>
</protein>
<feature type="domain" description="Flagellar hook-associated protein 2 C-terminal" evidence="7">
    <location>
        <begin position="226"/>
        <end position="449"/>
    </location>
</feature>
<dbReference type="GO" id="GO:0005576">
    <property type="term" value="C:extracellular region"/>
    <property type="evidence" value="ECO:0007669"/>
    <property type="project" value="UniProtKB-SubCell"/>
</dbReference>
<dbReference type="GO" id="GO:0071973">
    <property type="term" value="P:bacterial-type flagellum-dependent cell motility"/>
    <property type="evidence" value="ECO:0007669"/>
    <property type="project" value="TreeGrafter"/>
</dbReference>
<evidence type="ECO:0000313" key="9">
    <source>
        <dbReference type="Proteomes" id="UP000242205"/>
    </source>
</evidence>
<dbReference type="GO" id="GO:0007155">
    <property type="term" value="P:cell adhesion"/>
    <property type="evidence" value="ECO:0007669"/>
    <property type="project" value="InterPro"/>
</dbReference>
<dbReference type="PANTHER" id="PTHR30288:SF0">
    <property type="entry name" value="FLAGELLAR HOOK-ASSOCIATED PROTEIN 2"/>
    <property type="match status" value="1"/>
</dbReference>
<gene>
    <name evidence="8" type="ORF">C0099_11645</name>
</gene>
<name>A0A2I6S8D2_9RHOO</name>
<dbReference type="InterPro" id="IPR003481">
    <property type="entry name" value="FliD_N"/>
</dbReference>
<keyword evidence="4 5" id="KW-0975">Bacterial flagellum</keyword>
<dbReference type="InterPro" id="IPR010810">
    <property type="entry name" value="Flagellin_hook_IN_motif"/>
</dbReference>
<feature type="domain" description="Flagellar hook-associated protein 2 N-terminal" evidence="6">
    <location>
        <begin position="10"/>
        <end position="106"/>
    </location>
</feature>
<evidence type="ECO:0000259" key="7">
    <source>
        <dbReference type="Pfam" id="PF07195"/>
    </source>
</evidence>
<evidence type="ECO:0000256" key="5">
    <source>
        <dbReference type="RuleBase" id="RU362066"/>
    </source>
</evidence>
<evidence type="ECO:0000313" key="8">
    <source>
        <dbReference type="EMBL" id="AUN95524.1"/>
    </source>
</evidence>
<evidence type="ECO:0000256" key="4">
    <source>
        <dbReference type="ARBA" id="ARBA00023143"/>
    </source>
</evidence>
<keyword evidence="8" id="KW-0282">Flagellum</keyword>
<comment type="subcellular location">
    <subcellularLocation>
        <location evidence="5">Secreted</location>
    </subcellularLocation>
    <subcellularLocation>
        <location evidence="5">Bacterial flagellum</location>
    </subcellularLocation>
</comment>
<dbReference type="AlphaFoldDB" id="A0A2I6S8D2"/>
<dbReference type="GO" id="GO:0009421">
    <property type="term" value="C:bacterial-type flagellum filament cap"/>
    <property type="evidence" value="ECO:0007669"/>
    <property type="project" value="InterPro"/>
</dbReference>
<dbReference type="InterPro" id="IPR040026">
    <property type="entry name" value="FliD"/>
</dbReference>
<evidence type="ECO:0000256" key="1">
    <source>
        <dbReference type="ARBA" id="ARBA00009764"/>
    </source>
</evidence>
<evidence type="ECO:0000256" key="2">
    <source>
        <dbReference type="ARBA" id="ARBA00011255"/>
    </source>
</evidence>
<dbReference type="InterPro" id="IPR010809">
    <property type="entry name" value="FliD_C"/>
</dbReference>